<evidence type="ECO:0000313" key="6">
    <source>
        <dbReference type="Proteomes" id="UP000257109"/>
    </source>
</evidence>
<dbReference type="Pfam" id="PF05701">
    <property type="entry name" value="WEMBL"/>
    <property type="match status" value="1"/>
</dbReference>
<evidence type="ECO:0000313" key="5">
    <source>
        <dbReference type="EMBL" id="RDX98519.1"/>
    </source>
</evidence>
<evidence type="ECO:0000256" key="2">
    <source>
        <dbReference type="ARBA" id="ARBA00023054"/>
    </source>
</evidence>
<feature type="non-terminal residue" evidence="5">
    <location>
        <position position="1"/>
    </location>
</feature>
<dbReference type="Proteomes" id="UP000257109">
    <property type="component" value="Unassembled WGS sequence"/>
</dbReference>
<organism evidence="5 6">
    <name type="scientific">Mucuna pruriens</name>
    <name type="common">Velvet bean</name>
    <name type="synonym">Dolichos pruriens</name>
    <dbReference type="NCBI Taxonomy" id="157652"/>
    <lineage>
        <taxon>Eukaryota</taxon>
        <taxon>Viridiplantae</taxon>
        <taxon>Streptophyta</taxon>
        <taxon>Embryophyta</taxon>
        <taxon>Tracheophyta</taxon>
        <taxon>Spermatophyta</taxon>
        <taxon>Magnoliopsida</taxon>
        <taxon>eudicotyledons</taxon>
        <taxon>Gunneridae</taxon>
        <taxon>Pentapetalae</taxon>
        <taxon>rosids</taxon>
        <taxon>fabids</taxon>
        <taxon>Fabales</taxon>
        <taxon>Fabaceae</taxon>
        <taxon>Papilionoideae</taxon>
        <taxon>50 kb inversion clade</taxon>
        <taxon>NPAAA clade</taxon>
        <taxon>indigoferoid/millettioid clade</taxon>
        <taxon>Phaseoleae</taxon>
        <taxon>Mucuna</taxon>
    </lineage>
</organism>
<evidence type="ECO:0000256" key="3">
    <source>
        <dbReference type="SAM" id="Coils"/>
    </source>
</evidence>
<dbReference type="InterPro" id="IPR008545">
    <property type="entry name" value="Web"/>
</dbReference>
<dbReference type="PANTHER" id="PTHR32054:SF70">
    <property type="entry name" value="OS07G0620100 PROTEIN"/>
    <property type="match status" value="1"/>
</dbReference>
<sequence length="480" mass="55036">MDKAKGLNIVPIQGFIKSNMETSERVMYQEPEVKGDNRITVEAAMAELAKAKEELNKAKESSMQSWLDSNPLIDELEKQKFNLSSAQQSSNASNTAIAELESQLEIIHKSIKSKREDQLKTESMIQEIHQDLEQTRNDMERLKLERKNEKQTLAKLRQTLHLKKMTVQTLQLTLQAVLLESDAVEESFTNALQQIKLSENQRDVVQLTLENYHVLARRAKEKISRANSRVSVSMEQKLAAEATRELVLSRLNKIYSSGSWSMNKRNIMGQRYTERNAKGEDTIVEELVTTKVTSASPKSSAEESLTKPKGGKLQQSRKSGSNNVKTKKKRYHLNSDQQKFSFTDLFCLEINLLSETLRIDHIPLEDKSKENRGKRVGKSHSEMSQSAYLFYKKSPRFRNSDSSRCRKHDYFNPGKTKLWSYSYMRKISSVLTTSSRTQDVYSSTTPSHMKKNKAIDLRKAISTKHARHELKPGMKLKLKN</sequence>
<dbReference type="PANTHER" id="PTHR32054">
    <property type="entry name" value="HEAVY CHAIN, PUTATIVE, EXPRESSED-RELATED-RELATED"/>
    <property type="match status" value="1"/>
</dbReference>
<feature type="coiled-coil region" evidence="3">
    <location>
        <begin position="97"/>
        <end position="159"/>
    </location>
</feature>
<reference evidence="5" key="1">
    <citation type="submission" date="2018-05" db="EMBL/GenBank/DDBJ databases">
        <title>Draft genome of Mucuna pruriens seed.</title>
        <authorList>
            <person name="Nnadi N.E."/>
            <person name="Vos R."/>
            <person name="Hasami M.H."/>
            <person name="Devisetty U.K."/>
            <person name="Aguiy J.C."/>
        </authorList>
    </citation>
    <scope>NUCLEOTIDE SEQUENCE [LARGE SCALE GENOMIC DNA]</scope>
    <source>
        <strain evidence="5">JCA_2017</strain>
    </source>
</reference>
<evidence type="ECO:0000256" key="1">
    <source>
        <dbReference type="ARBA" id="ARBA00005485"/>
    </source>
</evidence>
<proteinExistence type="inferred from homology"/>
<comment type="similarity">
    <text evidence="1">Belongs to the WEB family.</text>
</comment>
<dbReference type="GO" id="GO:0005829">
    <property type="term" value="C:cytosol"/>
    <property type="evidence" value="ECO:0007669"/>
    <property type="project" value="TreeGrafter"/>
</dbReference>
<evidence type="ECO:0000256" key="4">
    <source>
        <dbReference type="SAM" id="MobiDB-lite"/>
    </source>
</evidence>
<dbReference type="OrthoDB" id="852135at2759"/>
<feature type="compositionally biased region" description="Polar residues" evidence="4">
    <location>
        <begin position="313"/>
        <end position="324"/>
    </location>
</feature>
<protein>
    <submittedName>
        <fullName evidence="5">Uncharacterized protein</fullName>
    </submittedName>
</protein>
<accession>A0A371H6U3</accession>
<comment type="caution">
    <text evidence="5">The sequence shown here is derived from an EMBL/GenBank/DDBJ whole genome shotgun (WGS) entry which is preliminary data.</text>
</comment>
<keyword evidence="6" id="KW-1185">Reference proteome</keyword>
<dbReference type="EMBL" id="QJKJ01003437">
    <property type="protein sequence ID" value="RDX98519.1"/>
    <property type="molecule type" value="Genomic_DNA"/>
</dbReference>
<dbReference type="GO" id="GO:0009904">
    <property type="term" value="P:chloroplast accumulation movement"/>
    <property type="evidence" value="ECO:0007669"/>
    <property type="project" value="TreeGrafter"/>
</dbReference>
<name>A0A371H6U3_MUCPR</name>
<feature type="region of interest" description="Disordered" evidence="4">
    <location>
        <begin position="288"/>
        <end position="330"/>
    </location>
</feature>
<gene>
    <name evidence="5" type="ORF">CR513_18533</name>
</gene>
<dbReference type="AlphaFoldDB" id="A0A371H6U3"/>
<dbReference type="GO" id="GO:0009903">
    <property type="term" value="P:chloroplast avoidance movement"/>
    <property type="evidence" value="ECO:0007669"/>
    <property type="project" value="TreeGrafter"/>
</dbReference>
<feature type="compositionally biased region" description="Polar residues" evidence="4">
    <location>
        <begin position="290"/>
        <end position="299"/>
    </location>
</feature>
<keyword evidence="2 3" id="KW-0175">Coiled coil</keyword>